<keyword evidence="8" id="KW-1185">Reference proteome</keyword>
<keyword evidence="5" id="KW-0732">Signal</keyword>
<dbReference type="Gene3D" id="3.40.50.1980">
    <property type="entry name" value="Nitrogenase molybdenum iron protein domain"/>
    <property type="match status" value="2"/>
</dbReference>
<keyword evidence="4" id="KW-0410">Iron transport</keyword>
<dbReference type="PRINTS" id="PR01715">
    <property type="entry name" value="FERRIBNDNGPP"/>
</dbReference>
<comment type="subcellular location">
    <subcellularLocation>
        <location evidence="1">Cell envelope</location>
    </subcellularLocation>
</comment>
<dbReference type="GO" id="GO:0030288">
    <property type="term" value="C:outer membrane-bounded periplasmic space"/>
    <property type="evidence" value="ECO:0007669"/>
    <property type="project" value="TreeGrafter"/>
</dbReference>
<organism evidence="7 8">
    <name type="scientific">Pacificibacter marinus</name>
    <dbReference type="NCBI Taxonomy" id="658057"/>
    <lineage>
        <taxon>Bacteria</taxon>
        <taxon>Pseudomonadati</taxon>
        <taxon>Pseudomonadota</taxon>
        <taxon>Alphaproteobacteria</taxon>
        <taxon>Rhodobacterales</taxon>
        <taxon>Roseobacteraceae</taxon>
        <taxon>Pacificibacter</taxon>
    </lineage>
</organism>
<evidence type="ECO:0000313" key="8">
    <source>
        <dbReference type="Proteomes" id="UP000193307"/>
    </source>
</evidence>
<dbReference type="PANTHER" id="PTHR30532:SF1">
    <property type="entry name" value="IRON(3+)-HYDROXAMATE-BINDING PROTEIN FHUD"/>
    <property type="match status" value="1"/>
</dbReference>
<keyword evidence="4" id="KW-0406">Ion transport</keyword>
<dbReference type="EMBL" id="FWFW01000001">
    <property type="protein sequence ID" value="SLN11427.1"/>
    <property type="molecule type" value="Genomic_DNA"/>
</dbReference>
<evidence type="ECO:0000256" key="3">
    <source>
        <dbReference type="ARBA" id="ARBA00022448"/>
    </source>
</evidence>
<gene>
    <name evidence="7" type="primary">fhuD</name>
    <name evidence="7" type="ORF">PAM7971_00061</name>
</gene>
<dbReference type="Proteomes" id="UP000193307">
    <property type="component" value="Unassembled WGS sequence"/>
</dbReference>
<dbReference type="GO" id="GO:1901678">
    <property type="term" value="P:iron coordination entity transport"/>
    <property type="evidence" value="ECO:0007669"/>
    <property type="project" value="UniProtKB-ARBA"/>
</dbReference>
<dbReference type="STRING" id="658057.SAMN04488032_101586"/>
<proteinExistence type="inferred from homology"/>
<protein>
    <submittedName>
        <fullName evidence="7">Iron(3+)-hydroxamate-binding protein FhuD</fullName>
    </submittedName>
</protein>
<feature type="domain" description="Fe/B12 periplasmic-binding" evidence="6">
    <location>
        <begin position="28"/>
        <end position="286"/>
    </location>
</feature>
<evidence type="ECO:0000256" key="2">
    <source>
        <dbReference type="ARBA" id="ARBA00008814"/>
    </source>
</evidence>
<keyword evidence="4" id="KW-0408">Iron</keyword>
<name>A0A1Y5RC30_9RHOB</name>
<dbReference type="AlphaFoldDB" id="A0A1Y5RC30"/>
<evidence type="ECO:0000256" key="5">
    <source>
        <dbReference type="ARBA" id="ARBA00022729"/>
    </source>
</evidence>
<evidence type="ECO:0000259" key="6">
    <source>
        <dbReference type="PROSITE" id="PS50983"/>
    </source>
</evidence>
<dbReference type="PANTHER" id="PTHR30532">
    <property type="entry name" value="IRON III DICITRATE-BINDING PERIPLASMIC PROTEIN"/>
    <property type="match status" value="1"/>
</dbReference>
<evidence type="ECO:0000313" key="7">
    <source>
        <dbReference type="EMBL" id="SLN11427.1"/>
    </source>
</evidence>
<dbReference type="SUPFAM" id="SSF53807">
    <property type="entry name" value="Helical backbone' metal receptor"/>
    <property type="match status" value="1"/>
</dbReference>
<comment type="similarity">
    <text evidence="2">Belongs to the bacterial solute-binding protein 8 family.</text>
</comment>
<accession>A0A1Y5RC30</accession>
<evidence type="ECO:0000256" key="4">
    <source>
        <dbReference type="ARBA" id="ARBA00022496"/>
    </source>
</evidence>
<evidence type="ECO:0000256" key="1">
    <source>
        <dbReference type="ARBA" id="ARBA00004196"/>
    </source>
</evidence>
<sequence length="286" mass="30387">MASRAGAANLLVDRASPRIAAIDWAPPRIAAIDWAMAETAMALGLPLAALAEKRQFVRGAAITLPDACADLGLRGAPNLEALSLVSPDLILSSNFYSFVEPQLERIAPVYTRSLFVAGEPALPKVLLAMEALADHLDLRAQGQETRAHFETEFDHLAERVSAFADRPFVLMTVGDARHIQVFGADSIYGGALARIGLTNAWAGGTEFGFNAPVPVSKLLAFPDAHLVLVGDVPQNAQRAIRQGALWSALAPVRAGRLLSLSDNNPFGGAPSALRFADHLVTALERA</sequence>
<dbReference type="RefSeq" id="WP_280522214.1">
    <property type="nucleotide sequence ID" value="NZ_FWFW01000001.1"/>
</dbReference>
<keyword evidence="3" id="KW-0813">Transport</keyword>
<dbReference type="Pfam" id="PF01497">
    <property type="entry name" value="Peripla_BP_2"/>
    <property type="match status" value="1"/>
</dbReference>
<dbReference type="InterPro" id="IPR051313">
    <property type="entry name" value="Bact_iron-sidero_bind"/>
</dbReference>
<reference evidence="7 8" key="1">
    <citation type="submission" date="2017-03" db="EMBL/GenBank/DDBJ databases">
        <authorList>
            <person name="Afonso C.L."/>
            <person name="Miller P.J."/>
            <person name="Scott M.A."/>
            <person name="Spackman E."/>
            <person name="Goraichik I."/>
            <person name="Dimitrov K.M."/>
            <person name="Suarez D.L."/>
            <person name="Swayne D.E."/>
        </authorList>
    </citation>
    <scope>NUCLEOTIDE SEQUENCE [LARGE SCALE GENOMIC DNA]</scope>
    <source>
        <strain evidence="7 8">CECT 7971</strain>
    </source>
</reference>
<dbReference type="InterPro" id="IPR002491">
    <property type="entry name" value="ABC_transptr_periplasmic_BD"/>
</dbReference>
<dbReference type="PROSITE" id="PS50983">
    <property type="entry name" value="FE_B12_PBP"/>
    <property type="match status" value="1"/>
</dbReference>